<dbReference type="AlphaFoldDB" id="A0AAV6VIK2"/>
<evidence type="ECO:0000313" key="3">
    <source>
        <dbReference type="Proteomes" id="UP000827092"/>
    </source>
</evidence>
<feature type="signal peptide" evidence="1">
    <location>
        <begin position="1"/>
        <end position="20"/>
    </location>
</feature>
<feature type="chain" id="PRO_5043843287" evidence="1">
    <location>
        <begin position="21"/>
        <end position="141"/>
    </location>
</feature>
<keyword evidence="1" id="KW-0732">Signal</keyword>
<name>A0AAV6VIK2_9ARAC</name>
<dbReference type="EMBL" id="JAFNEN010000070">
    <property type="protein sequence ID" value="KAG8196429.1"/>
    <property type="molecule type" value="Genomic_DNA"/>
</dbReference>
<gene>
    <name evidence="2" type="ORF">JTE90_009059</name>
</gene>
<dbReference type="Proteomes" id="UP000827092">
    <property type="component" value="Unassembled WGS sequence"/>
</dbReference>
<sequence length="141" mass="15750">MNSFLTSLLVLLSACVVLEAQLRYDVVPVGTISRLSANGEREVISSVGGAKVGIYRKVYPPRPLYVVPRYPPLVPRYPPVPVVKKPYPTKKPGKLETNSQTFSKHRIQLCYENVSGPSWRLVFFARLEGSSSGRFFLPPDD</sequence>
<protein>
    <submittedName>
        <fullName evidence="2">Uncharacterized protein</fullName>
    </submittedName>
</protein>
<reference evidence="2 3" key="1">
    <citation type="journal article" date="2022" name="Nat. Ecol. Evol.">
        <title>A masculinizing supergene underlies an exaggerated male reproductive morph in a spider.</title>
        <authorList>
            <person name="Hendrickx F."/>
            <person name="De Corte Z."/>
            <person name="Sonet G."/>
            <person name="Van Belleghem S.M."/>
            <person name="Kostlbacher S."/>
            <person name="Vangestel C."/>
        </authorList>
    </citation>
    <scope>NUCLEOTIDE SEQUENCE [LARGE SCALE GENOMIC DNA]</scope>
    <source>
        <strain evidence="2">W744_W776</strain>
    </source>
</reference>
<accession>A0AAV6VIK2</accession>
<evidence type="ECO:0000256" key="1">
    <source>
        <dbReference type="SAM" id="SignalP"/>
    </source>
</evidence>
<proteinExistence type="predicted"/>
<evidence type="ECO:0000313" key="2">
    <source>
        <dbReference type="EMBL" id="KAG8196429.1"/>
    </source>
</evidence>
<comment type="caution">
    <text evidence="2">The sequence shown here is derived from an EMBL/GenBank/DDBJ whole genome shotgun (WGS) entry which is preliminary data.</text>
</comment>
<keyword evidence="3" id="KW-1185">Reference proteome</keyword>
<organism evidence="2 3">
    <name type="scientific">Oedothorax gibbosus</name>
    <dbReference type="NCBI Taxonomy" id="931172"/>
    <lineage>
        <taxon>Eukaryota</taxon>
        <taxon>Metazoa</taxon>
        <taxon>Ecdysozoa</taxon>
        <taxon>Arthropoda</taxon>
        <taxon>Chelicerata</taxon>
        <taxon>Arachnida</taxon>
        <taxon>Araneae</taxon>
        <taxon>Araneomorphae</taxon>
        <taxon>Entelegynae</taxon>
        <taxon>Araneoidea</taxon>
        <taxon>Linyphiidae</taxon>
        <taxon>Erigoninae</taxon>
        <taxon>Oedothorax</taxon>
    </lineage>
</organism>